<dbReference type="EMBL" id="CP060718">
    <property type="protein sequence ID" value="QNN67216.1"/>
    <property type="molecule type" value="Genomic_DNA"/>
</dbReference>
<dbReference type="InterPro" id="IPR050447">
    <property type="entry name" value="Erg6_SMT_methyltransf"/>
</dbReference>
<dbReference type="InterPro" id="IPR013216">
    <property type="entry name" value="Methyltransf_11"/>
</dbReference>
<organism evidence="3 4">
    <name type="scientific">Sphingomonas lutea</name>
    <dbReference type="NCBI Taxonomy" id="1045317"/>
    <lineage>
        <taxon>Bacteria</taxon>
        <taxon>Pseudomonadati</taxon>
        <taxon>Pseudomonadota</taxon>
        <taxon>Alphaproteobacteria</taxon>
        <taxon>Sphingomonadales</taxon>
        <taxon>Sphingomonadaceae</taxon>
        <taxon>Sphingomonas</taxon>
    </lineage>
</organism>
<dbReference type="SUPFAM" id="SSF53335">
    <property type="entry name" value="S-adenosyl-L-methionine-dependent methyltransferases"/>
    <property type="match status" value="1"/>
</dbReference>
<keyword evidence="3" id="KW-0489">Methyltransferase</keyword>
<keyword evidence="1 3" id="KW-0808">Transferase</keyword>
<dbReference type="CDD" id="cd02440">
    <property type="entry name" value="AdoMet_MTases"/>
    <property type="match status" value="1"/>
</dbReference>
<gene>
    <name evidence="3" type="ORF">H9L13_11475</name>
</gene>
<evidence type="ECO:0000313" key="3">
    <source>
        <dbReference type="EMBL" id="QNN67216.1"/>
    </source>
</evidence>
<proteinExistence type="predicted"/>
<dbReference type="PANTHER" id="PTHR44068:SF11">
    <property type="entry name" value="GERANYL DIPHOSPHATE 2-C-METHYLTRANSFERASE"/>
    <property type="match status" value="1"/>
</dbReference>
<dbReference type="RefSeq" id="WP_187537808.1">
    <property type="nucleotide sequence ID" value="NZ_BAABJT010000001.1"/>
</dbReference>
<dbReference type="AlphaFoldDB" id="A0A7G9SH91"/>
<dbReference type="PANTHER" id="PTHR44068">
    <property type="entry name" value="ZGC:194242"/>
    <property type="match status" value="1"/>
</dbReference>
<name>A0A7G9SH91_9SPHN</name>
<dbReference type="InterPro" id="IPR029063">
    <property type="entry name" value="SAM-dependent_MTases_sf"/>
</dbReference>
<dbReference type="GO" id="GO:0032259">
    <property type="term" value="P:methylation"/>
    <property type="evidence" value="ECO:0007669"/>
    <property type="project" value="UniProtKB-KW"/>
</dbReference>
<sequence>MAGWLLGLGVAAAAAGIAAGSTHIARKRLQRARADHGNRPALWNRFYAIDWGETATNNYGFSPADGDHPQRFQHQMYREMLKRLTAKRALSDDLRLLEVSCGRGGGLNALVEAAGCKIRATGLDVAASAVAFCRSSYDKPNMDFVEGSALDLPFPDANFDVVLNVEASNDYGDRPRFFREVARVLKRDGIFLYTDSFKTAQVAQMKADLAAAGFAAEFDDITANVIDACRADTPRRREVVRRHAPLPIRLLLGKSLDNYTAMEGSTKFDAFVSGKRTYLMTAATRA</sequence>
<feature type="domain" description="Methyltransferase type 11" evidence="2">
    <location>
        <begin position="97"/>
        <end position="192"/>
    </location>
</feature>
<dbReference type="KEGG" id="slut:H9L13_11475"/>
<protein>
    <submittedName>
        <fullName evidence="3">Class I SAM-dependent methyltransferase</fullName>
    </submittedName>
</protein>
<reference evidence="3 4" key="1">
    <citation type="submission" date="2020-08" db="EMBL/GenBank/DDBJ databases">
        <title>Genome sequence of Sphingomonas lutea KCTC 23642T.</title>
        <authorList>
            <person name="Hyun D.-W."/>
            <person name="Bae J.-W."/>
        </authorList>
    </citation>
    <scope>NUCLEOTIDE SEQUENCE [LARGE SCALE GENOMIC DNA]</scope>
    <source>
        <strain evidence="3 4">KCTC 23642</strain>
    </source>
</reference>
<keyword evidence="4" id="KW-1185">Reference proteome</keyword>
<dbReference type="Pfam" id="PF08241">
    <property type="entry name" value="Methyltransf_11"/>
    <property type="match status" value="1"/>
</dbReference>
<evidence type="ECO:0000259" key="2">
    <source>
        <dbReference type="Pfam" id="PF08241"/>
    </source>
</evidence>
<dbReference type="Gene3D" id="3.40.50.150">
    <property type="entry name" value="Vaccinia Virus protein VP39"/>
    <property type="match status" value="1"/>
</dbReference>
<dbReference type="Proteomes" id="UP000515971">
    <property type="component" value="Chromosome"/>
</dbReference>
<dbReference type="GO" id="GO:0008757">
    <property type="term" value="F:S-adenosylmethionine-dependent methyltransferase activity"/>
    <property type="evidence" value="ECO:0007669"/>
    <property type="project" value="InterPro"/>
</dbReference>
<evidence type="ECO:0000256" key="1">
    <source>
        <dbReference type="ARBA" id="ARBA00022679"/>
    </source>
</evidence>
<accession>A0A7G9SH91</accession>
<evidence type="ECO:0000313" key="4">
    <source>
        <dbReference type="Proteomes" id="UP000515971"/>
    </source>
</evidence>